<evidence type="ECO:0000256" key="1">
    <source>
        <dbReference type="ARBA" id="ARBA00001668"/>
    </source>
</evidence>
<evidence type="ECO:0000256" key="3">
    <source>
        <dbReference type="ARBA" id="ARBA00011245"/>
    </source>
</evidence>
<comment type="function">
    <text evidence="15">Involved in base excision repair of DNA damaged by oxidation or by mutagenic agents. Acts as DNA glycosylase that recognizes and removes damaged bases. Has a preference for oxidized purines, such as 7,8-dihydro-8-oxoguanine (8-oxoG). Has AP (apurinic/apyrimidinic) lyase activity and introduces nicks in the DNA strand. Cleaves the DNA backbone by beta-delta elimination to generate a single-strand break at the site of the removed base with both 3'- and 5'-phosphates.</text>
</comment>
<dbReference type="NCBIfam" id="TIGR00577">
    <property type="entry name" value="fpg"/>
    <property type="match status" value="1"/>
</dbReference>
<dbReference type="InterPro" id="IPR010979">
    <property type="entry name" value="Ribosomal_uS13-like_H2TH"/>
</dbReference>
<evidence type="ECO:0000256" key="14">
    <source>
        <dbReference type="ARBA" id="ARBA00044632"/>
    </source>
</evidence>
<dbReference type="Pfam" id="PF06827">
    <property type="entry name" value="zf-FPG_IleRS"/>
    <property type="match status" value="1"/>
</dbReference>
<evidence type="ECO:0000256" key="8">
    <source>
        <dbReference type="ARBA" id="ARBA00022833"/>
    </source>
</evidence>
<dbReference type="InterPro" id="IPR010663">
    <property type="entry name" value="Znf_FPG/IleRS"/>
</dbReference>
<dbReference type="PROSITE" id="PS51068">
    <property type="entry name" value="FPG_CAT"/>
    <property type="match status" value="1"/>
</dbReference>
<name>A0A1I4H0G0_9FIRM</name>
<keyword evidence="13 15" id="KW-0326">Glycosidase</keyword>
<comment type="cofactor">
    <cofactor evidence="15">
        <name>Zn(2+)</name>
        <dbReference type="ChEBI" id="CHEBI:29105"/>
    </cofactor>
    <text evidence="15">Binds 1 zinc ion per subunit.</text>
</comment>
<feature type="active site" description="Proton donor" evidence="15">
    <location>
        <position position="3"/>
    </location>
</feature>
<evidence type="ECO:0000256" key="2">
    <source>
        <dbReference type="ARBA" id="ARBA00009409"/>
    </source>
</evidence>
<dbReference type="FunFam" id="1.10.8.50:FF:000003">
    <property type="entry name" value="Formamidopyrimidine-DNA glycosylase"/>
    <property type="match status" value="1"/>
</dbReference>
<keyword evidence="10 15" id="KW-0234">DNA repair</keyword>
<keyword evidence="8 15" id="KW-0862">Zinc</keyword>
<evidence type="ECO:0000256" key="12">
    <source>
        <dbReference type="ARBA" id="ARBA00023268"/>
    </source>
</evidence>
<dbReference type="CDD" id="cd08966">
    <property type="entry name" value="EcFpg-like_N"/>
    <property type="match status" value="1"/>
</dbReference>
<dbReference type="Gene3D" id="1.10.8.50">
    <property type="match status" value="1"/>
</dbReference>
<comment type="similarity">
    <text evidence="2 15">Belongs to the FPG family.</text>
</comment>
<dbReference type="InterPro" id="IPR035937">
    <property type="entry name" value="FPG_N"/>
</dbReference>
<dbReference type="InterPro" id="IPR012319">
    <property type="entry name" value="FPG_cat"/>
</dbReference>
<evidence type="ECO:0000256" key="4">
    <source>
        <dbReference type="ARBA" id="ARBA00022723"/>
    </source>
</evidence>
<keyword evidence="11 15" id="KW-0456">Lyase</keyword>
<accession>A0A1I4H0G0</accession>
<protein>
    <recommendedName>
        <fullName evidence="15">Formamidopyrimidine-DNA glycosylase</fullName>
        <shortName evidence="15">Fapy-DNA glycosylase</shortName>
        <ecNumber evidence="15">3.2.2.23</ecNumber>
    </recommendedName>
    <alternativeName>
        <fullName evidence="15">DNA-(apurinic or apyrimidinic site) lyase MutM</fullName>
        <shortName evidence="15">AP lyase MutM</shortName>
        <ecNumber evidence="15">4.2.99.18</ecNumber>
    </alternativeName>
</protein>
<evidence type="ECO:0000256" key="9">
    <source>
        <dbReference type="ARBA" id="ARBA00023125"/>
    </source>
</evidence>
<keyword evidence="9 15" id="KW-0238">DNA-binding</keyword>
<dbReference type="EC" id="4.2.99.18" evidence="15"/>
<dbReference type="GO" id="GO:0034039">
    <property type="term" value="F:8-oxo-7,8-dihydroguanine DNA N-glycosylase activity"/>
    <property type="evidence" value="ECO:0007669"/>
    <property type="project" value="TreeGrafter"/>
</dbReference>
<dbReference type="EC" id="3.2.2.23" evidence="15"/>
<dbReference type="Proteomes" id="UP000199006">
    <property type="component" value="Unassembled WGS sequence"/>
</dbReference>
<dbReference type="RefSeq" id="WP_089860419.1">
    <property type="nucleotide sequence ID" value="NZ_FOTI01000009.1"/>
</dbReference>
<dbReference type="GO" id="GO:0006284">
    <property type="term" value="P:base-excision repair"/>
    <property type="evidence" value="ECO:0007669"/>
    <property type="project" value="InterPro"/>
</dbReference>
<comment type="catalytic activity">
    <reaction evidence="1 15">
        <text>Hydrolysis of DNA containing ring-opened 7-methylguanine residues, releasing 2,6-diamino-4-hydroxy-5-(N-methyl)formamidopyrimidine.</text>
        <dbReference type="EC" id="3.2.2.23"/>
    </reaction>
</comment>
<comment type="catalytic activity">
    <reaction evidence="14 15">
        <text>2'-deoxyribonucleotide-(2'-deoxyribose 5'-phosphate)-2'-deoxyribonucleotide-DNA = a 3'-end 2'-deoxyribonucleotide-(2,3-dehydro-2,3-deoxyribose 5'-phosphate)-DNA + a 5'-end 5'-phospho-2'-deoxyribonucleoside-DNA + H(+)</text>
        <dbReference type="Rhea" id="RHEA:66592"/>
        <dbReference type="Rhea" id="RHEA-COMP:13180"/>
        <dbReference type="Rhea" id="RHEA-COMP:16897"/>
        <dbReference type="Rhea" id="RHEA-COMP:17067"/>
        <dbReference type="ChEBI" id="CHEBI:15378"/>
        <dbReference type="ChEBI" id="CHEBI:136412"/>
        <dbReference type="ChEBI" id="CHEBI:157695"/>
        <dbReference type="ChEBI" id="CHEBI:167181"/>
        <dbReference type="EC" id="4.2.99.18"/>
    </reaction>
</comment>
<dbReference type="GO" id="GO:0003684">
    <property type="term" value="F:damaged DNA binding"/>
    <property type="evidence" value="ECO:0007669"/>
    <property type="project" value="InterPro"/>
</dbReference>
<evidence type="ECO:0000259" key="17">
    <source>
        <dbReference type="PROSITE" id="PS51068"/>
    </source>
</evidence>
<organism evidence="18 19">
    <name type="scientific">Halanaerobium salsuginis</name>
    <dbReference type="NCBI Taxonomy" id="29563"/>
    <lineage>
        <taxon>Bacteria</taxon>
        <taxon>Bacillati</taxon>
        <taxon>Bacillota</taxon>
        <taxon>Clostridia</taxon>
        <taxon>Halanaerobiales</taxon>
        <taxon>Halanaerobiaceae</taxon>
        <taxon>Halanaerobium</taxon>
    </lineage>
</organism>
<gene>
    <name evidence="15" type="primary">mutM</name>
    <name evidence="15" type="synonym">fpg</name>
    <name evidence="18" type="ORF">SAMN02983006_00928</name>
</gene>
<dbReference type="OrthoDB" id="9800855at2"/>
<feature type="domain" description="FPG-type" evidence="16">
    <location>
        <begin position="242"/>
        <end position="276"/>
    </location>
</feature>
<sequence>MPELPEVETVIKGLRPLITDKVITDVEVREAMMIGYPEKDVEKFKQGIIATQIESVKRRGKYIMIELNNGKQLIIHLRMTGKLLVKEVEAFRDKHTHLIFSLNDGQQIRFNNIRKFGRVYLIDKNHPEQAGGLAKLGPEPLDQELSLEDFKKLFVGRRGVLKSLLLNQKFVAGIGNIYADEILFRAGIKPDRTADTLTELEKEKIYINMREVLAKGIIYGGTSFSDYVNAFGEKGSFQEELQVHQREGEECYKCGTIIEKTKISGRSTYYCPQCQK</sequence>
<dbReference type="EMBL" id="FOTI01000009">
    <property type="protein sequence ID" value="SFL35719.1"/>
    <property type="molecule type" value="Genomic_DNA"/>
</dbReference>
<dbReference type="PANTHER" id="PTHR22993:SF9">
    <property type="entry name" value="FORMAMIDOPYRIMIDINE-DNA GLYCOSYLASE"/>
    <property type="match status" value="1"/>
</dbReference>
<feature type="active site" description="Proton donor; for delta-elimination activity" evidence="15">
    <location>
        <position position="266"/>
    </location>
</feature>
<dbReference type="SUPFAM" id="SSF81624">
    <property type="entry name" value="N-terminal domain of MutM-like DNA repair proteins"/>
    <property type="match status" value="1"/>
</dbReference>
<comment type="subunit">
    <text evidence="3 15">Monomer.</text>
</comment>
<evidence type="ECO:0000259" key="16">
    <source>
        <dbReference type="PROSITE" id="PS51066"/>
    </source>
</evidence>
<keyword evidence="19" id="KW-1185">Reference proteome</keyword>
<dbReference type="GO" id="GO:0003690">
    <property type="term" value="F:double-stranded DNA binding"/>
    <property type="evidence" value="ECO:0007669"/>
    <property type="project" value="UniProtKB-ARBA"/>
</dbReference>
<feature type="domain" description="Formamidopyrimidine-DNA glycosylase catalytic" evidence="17">
    <location>
        <begin position="2"/>
        <end position="117"/>
    </location>
</feature>
<feature type="binding site" evidence="15">
    <location>
        <position position="114"/>
    </location>
    <ligand>
        <name>DNA</name>
        <dbReference type="ChEBI" id="CHEBI:16991"/>
    </ligand>
</feature>
<evidence type="ECO:0000256" key="11">
    <source>
        <dbReference type="ARBA" id="ARBA00023239"/>
    </source>
</evidence>
<dbReference type="InterPro" id="IPR020629">
    <property type="entry name" value="FPG_Glyclase"/>
</dbReference>
<dbReference type="InterPro" id="IPR000214">
    <property type="entry name" value="Znf_DNA_glyclase/AP_lyase"/>
</dbReference>
<dbReference type="PROSITE" id="PS51066">
    <property type="entry name" value="ZF_FPG_2"/>
    <property type="match status" value="1"/>
</dbReference>
<keyword evidence="7 15" id="KW-0378">Hydrolase</keyword>
<keyword evidence="5 15" id="KW-0227">DNA damage</keyword>
<evidence type="ECO:0000256" key="6">
    <source>
        <dbReference type="ARBA" id="ARBA00022771"/>
    </source>
</evidence>
<dbReference type="SMART" id="SM00898">
    <property type="entry name" value="Fapy_DNA_glyco"/>
    <property type="match status" value="1"/>
</dbReference>
<dbReference type="STRING" id="29563.SAMN02983006_00928"/>
<dbReference type="GO" id="GO:0008270">
    <property type="term" value="F:zinc ion binding"/>
    <property type="evidence" value="ECO:0007669"/>
    <property type="project" value="UniProtKB-UniRule"/>
</dbReference>
<evidence type="ECO:0000256" key="7">
    <source>
        <dbReference type="ARBA" id="ARBA00022801"/>
    </source>
</evidence>
<dbReference type="SMART" id="SM01232">
    <property type="entry name" value="H2TH"/>
    <property type="match status" value="1"/>
</dbReference>
<dbReference type="SUPFAM" id="SSF46946">
    <property type="entry name" value="S13-like H2TH domain"/>
    <property type="match status" value="1"/>
</dbReference>
<dbReference type="Pfam" id="PF06831">
    <property type="entry name" value="H2TH"/>
    <property type="match status" value="1"/>
</dbReference>
<dbReference type="SUPFAM" id="SSF57716">
    <property type="entry name" value="Glucocorticoid receptor-like (DNA-binding domain)"/>
    <property type="match status" value="1"/>
</dbReference>
<dbReference type="GO" id="GO:0140078">
    <property type="term" value="F:class I DNA-(apurinic or apyrimidinic site) endonuclease activity"/>
    <property type="evidence" value="ECO:0007669"/>
    <property type="project" value="UniProtKB-EC"/>
</dbReference>
<dbReference type="PROSITE" id="PS01242">
    <property type="entry name" value="ZF_FPG_1"/>
    <property type="match status" value="1"/>
</dbReference>
<feature type="active site" description="Schiff-base intermediate with DNA" evidence="15">
    <location>
        <position position="2"/>
    </location>
</feature>
<keyword evidence="6 15" id="KW-0863">Zinc-finger</keyword>
<dbReference type="Gene3D" id="3.20.190.10">
    <property type="entry name" value="MutM-like, N-terminal"/>
    <property type="match status" value="1"/>
</dbReference>
<feature type="active site" description="Proton donor; for beta-elimination activity" evidence="15">
    <location>
        <position position="61"/>
    </location>
</feature>
<keyword evidence="4 15" id="KW-0479">Metal-binding</keyword>
<evidence type="ECO:0000313" key="19">
    <source>
        <dbReference type="Proteomes" id="UP000199006"/>
    </source>
</evidence>
<evidence type="ECO:0000256" key="15">
    <source>
        <dbReference type="HAMAP-Rule" id="MF_00103"/>
    </source>
</evidence>
<reference evidence="18 19" key="1">
    <citation type="submission" date="2016-10" db="EMBL/GenBank/DDBJ databases">
        <authorList>
            <person name="de Groot N.N."/>
        </authorList>
    </citation>
    <scope>NUCLEOTIDE SEQUENCE [LARGE SCALE GENOMIC DNA]</scope>
    <source>
        <strain evidence="18 19">ATCC 51327</strain>
    </source>
</reference>
<dbReference type="AlphaFoldDB" id="A0A1I4H0G0"/>
<dbReference type="NCBIfam" id="NF002211">
    <property type="entry name" value="PRK01103.1"/>
    <property type="match status" value="1"/>
</dbReference>
<dbReference type="InterPro" id="IPR015886">
    <property type="entry name" value="H2TH_FPG"/>
</dbReference>
<dbReference type="Pfam" id="PF01149">
    <property type="entry name" value="Fapy_DNA_glyco"/>
    <property type="match status" value="1"/>
</dbReference>
<evidence type="ECO:0000256" key="10">
    <source>
        <dbReference type="ARBA" id="ARBA00023204"/>
    </source>
</evidence>
<dbReference type="HAMAP" id="MF_00103">
    <property type="entry name" value="Fapy_DNA_glycosyl"/>
    <property type="match status" value="1"/>
</dbReference>
<keyword evidence="12 15" id="KW-0511">Multifunctional enzyme</keyword>
<evidence type="ECO:0000313" key="18">
    <source>
        <dbReference type="EMBL" id="SFL35719.1"/>
    </source>
</evidence>
<proteinExistence type="inferred from homology"/>
<dbReference type="PANTHER" id="PTHR22993">
    <property type="entry name" value="FORMAMIDOPYRIMIDINE-DNA GLYCOSYLASE"/>
    <property type="match status" value="1"/>
</dbReference>
<dbReference type="InterPro" id="IPR015887">
    <property type="entry name" value="DNA_glyclase_Znf_dom_DNA_BS"/>
</dbReference>
<feature type="binding site" evidence="15">
    <location>
        <position position="95"/>
    </location>
    <ligand>
        <name>DNA</name>
        <dbReference type="ChEBI" id="CHEBI:16991"/>
    </ligand>
</feature>
<feature type="binding site" evidence="15">
    <location>
        <position position="157"/>
    </location>
    <ligand>
        <name>DNA</name>
        <dbReference type="ChEBI" id="CHEBI:16991"/>
    </ligand>
</feature>
<evidence type="ECO:0000256" key="13">
    <source>
        <dbReference type="ARBA" id="ARBA00023295"/>
    </source>
</evidence>
<evidence type="ECO:0000256" key="5">
    <source>
        <dbReference type="ARBA" id="ARBA00022763"/>
    </source>
</evidence>